<protein>
    <submittedName>
        <fullName evidence="1">Uncharacterized protein</fullName>
    </submittedName>
</protein>
<organism evidence="1 2">
    <name type="scientific">Lophiotrema nucula</name>
    <dbReference type="NCBI Taxonomy" id="690887"/>
    <lineage>
        <taxon>Eukaryota</taxon>
        <taxon>Fungi</taxon>
        <taxon>Dikarya</taxon>
        <taxon>Ascomycota</taxon>
        <taxon>Pezizomycotina</taxon>
        <taxon>Dothideomycetes</taxon>
        <taxon>Pleosporomycetidae</taxon>
        <taxon>Pleosporales</taxon>
        <taxon>Lophiotremataceae</taxon>
        <taxon>Lophiotrema</taxon>
    </lineage>
</organism>
<evidence type="ECO:0000313" key="1">
    <source>
        <dbReference type="EMBL" id="KAF2121153.1"/>
    </source>
</evidence>
<proteinExistence type="predicted"/>
<evidence type="ECO:0000313" key="2">
    <source>
        <dbReference type="Proteomes" id="UP000799770"/>
    </source>
</evidence>
<gene>
    <name evidence="1" type="ORF">BDV96DRAFT_205091</name>
</gene>
<dbReference type="AlphaFoldDB" id="A0A6A5ZQM7"/>
<dbReference type="Proteomes" id="UP000799770">
    <property type="component" value="Unassembled WGS sequence"/>
</dbReference>
<dbReference type="OrthoDB" id="3734023at2759"/>
<accession>A0A6A5ZQM7</accession>
<dbReference type="EMBL" id="ML977312">
    <property type="protein sequence ID" value="KAF2121153.1"/>
    <property type="molecule type" value="Genomic_DNA"/>
</dbReference>
<reference evidence="1" key="1">
    <citation type="journal article" date="2020" name="Stud. Mycol.">
        <title>101 Dothideomycetes genomes: a test case for predicting lifestyles and emergence of pathogens.</title>
        <authorList>
            <person name="Haridas S."/>
            <person name="Albert R."/>
            <person name="Binder M."/>
            <person name="Bloem J."/>
            <person name="Labutti K."/>
            <person name="Salamov A."/>
            <person name="Andreopoulos B."/>
            <person name="Baker S."/>
            <person name="Barry K."/>
            <person name="Bills G."/>
            <person name="Bluhm B."/>
            <person name="Cannon C."/>
            <person name="Castanera R."/>
            <person name="Culley D."/>
            <person name="Daum C."/>
            <person name="Ezra D."/>
            <person name="Gonzalez J."/>
            <person name="Henrissat B."/>
            <person name="Kuo A."/>
            <person name="Liang C."/>
            <person name="Lipzen A."/>
            <person name="Lutzoni F."/>
            <person name="Magnuson J."/>
            <person name="Mondo S."/>
            <person name="Nolan M."/>
            <person name="Ohm R."/>
            <person name="Pangilinan J."/>
            <person name="Park H.-J."/>
            <person name="Ramirez L."/>
            <person name="Alfaro M."/>
            <person name="Sun H."/>
            <person name="Tritt A."/>
            <person name="Yoshinaga Y."/>
            <person name="Zwiers L.-H."/>
            <person name="Turgeon B."/>
            <person name="Goodwin S."/>
            <person name="Spatafora J."/>
            <person name="Crous P."/>
            <person name="Grigoriev I."/>
        </authorList>
    </citation>
    <scope>NUCLEOTIDE SEQUENCE</scope>
    <source>
        <strain evidence="1">CBS 627.86</strain>
    </source>
</reference>
<keyword evidence="2" id="KW-1185">Reference proteome</keyword>
<sequence length="238" mass="27659">MLVRFHPLQTFSTPTMSSSTPDIYRHLLRLPRELRDLIYPDIVKQGDPIRLGYAEPHAITNPFHSNSMVAAEALEAFYKCNSFIISFDDDPKARPVARQHWKYHPFFPVIRHLIIEATESVINPEQANLEHFESLYWDSLARKNWTSLLSLDHLQTLEVRLEKRNDRNVSTFDFGPVLRELEHRASPPDIRVLTSLDRMLARLRDQMLQAAARVHLSLTESSNSTTTHIRLPLTRDLE</sequence>
<name>A0A6A5ZQM7_9PLEO</name>